<evidence type="ECO:0000313" key="2">
    <source>
        <dbReference type="Proteomes" id="UP000177803"/>
    </source>
</evidence>
<proteinExistence type="predicted"/>
<reference evidence="1 2" key="1">
    <citation type="journal article" date="2016" name="Nat. Commun.">
        <title>Thousands of microbial genomes shed light on interconnected biogeochemical processes in an aquifer system.</title>
        <authorList>
            <person name="Anantharaman K."/>
            <person name="Brown C.T."/>
            <person name="Hug L.A."/>
            <person name="Sharon I."/>
            <person name="Castelle C.J."/>
            <person name="Probst A.J."/>
            <person name="Thomas B.C."/>
            <person name="Singh A."/>
            <person name="Wilkins M.J."/>
            <person name="Karaoz U."/>
            <person name="Brodie E.L."/>
            <person name="Williams K.H."/>
            <person name="Hubbard S.S."/>
            <person name="Banfield J.F."/>
        </authorList>
    </citation>
    <scope>NUCLEOTIDE SEQUENCE [LARGE SCALE GENOMIC DNA]</scope>
</reference>
<accession>A0A1F6NLA3</accession>
<dbReference type="AlphaFoldDB" id="A0A1F6NLA3"/>
<gene>
    <name evidence="1" type="ORF">A2261_01950</name>
</gene>
<comment type="caution">
    <text evidence="1">The sequence shown here is derived from an EMBL/GenBank/DDBJ whole genome shotgun (WGS) entry which is preliminary data.</text>
</comment>
<evidence type="ECO:0000313" key="1">
    <source>
        <dbReference type="EMBL" id="OGH84628.1"/>
    </source>
</evidence>
<dbReference type="Proteomes" id="UP000177803">
    <property type="component" value="Unassembled WGS sequence"/>
</dbReference>
<protein>
    <submittedName>
        <fullName evidence="1">Uncharacterized protein</fullName>
    </submittedName>
</protein>
<sequence length="289" mass="31525">MFMSESNTAQALVAHESEIKKEKQTAWDAGSDTLRDLVGQGAEQFFKKEFPDLAHAFVEKTTCACCVDEGMTHKDMEEGDKFALAGSGILYRATNEAERLDKVSDLTIARGVTVITSHGGCGAAGLAYKRDFPGVTPLPAVVDKYAIDWAVKLVEAIERKQHTAEHVYVALEEMNRSEEFHNARAVYFDAVGGFNPSKEIGLPMGFVIEKKFISAECAADELGVVADIALGQHGFGELFSAQNPLVVVVFAPNIEQLVNLKKEVAEILKDDKNFQAGKVKIDGLVVEKK</sequence>
<dbReference type="EMBL" id="MFQR01000011">
    <property type="protein sequence ID" value="OGH84628.1"/>
    <property type="molecule type" value="Genomic_DNA"/>
</dbReference>
<name>A0A1F6NLA3_9BACT</name>
<organism evidence="1 2">
    <name type="scientific">Candidatus Magasanikbacteria bacterium RIFOXYA2_FULL_44_8</name>
    <dbReference type="NCBI Taxonomy" id="1798696"/>
    <lineage>
        <taxon>Bacteria</taxon>
        <taxon>Candidatus Magasanikiibacteriota</taxon>
    </lineage>
</organism>